<dbReference type="AlphaFoldDB" id="A0A348HFG0"/>
<protein>
    <submittedName>
        <fullName evidence="5">NAD-dependent aldehyde dehydrogenases</fullName>
    </submittedName>
</protein>
<dbReference type="InterPro" id="IPR047110">
    <property type="entry name" value="GABD/Sad-like"/>
</dbReference>
<accession>A0A348HFG0</accession>
<dbReference type="Pfam" id="PF00171">
    <property type="entry name" value="Aldedh"/>
    <property type="match status" value="1"/>
</dbReference>
<evidence type="ECO:0000313" key="6">
    <source>
        <dbReference type="Proteomes" id="UP000267342"/>
    </source>
</evidence>
<dbReference type="EMBL" id="AP018933">
    <property type="protein sequence ID" value="BBG30362.1"/>
    <property type="molecule type" value="Genomic_DNA"/>
</dbReference>
<dbReference type="Proteomes" id="UP000267342">
    <property type="component" value="Chromosome"/>
</dbReference>
<dbReference type="Gene3D" id="3.40.605.10">
    <property type="entry name" value="Aldehyde Dehydrogenase, Chain A, domain 1"/>
    <property type="match status" value="1"/>
</dbReference>
<dbReference type="OrthoDB" id="9812625at2"/>
<dbReference type="InterPro" id="IPR044148">
    <property type="entry name" value="ALDH_GabD1-like"/>
</dbReference>
<dbReference type="STRING" id="1123510.GCA_000620025_02454"/>
<dbReference type="CDD" id="cd07100">
    <property type="entry name" value="ALDH_SSADH1_GabD1"/>
    <property type="match status" value="1"/>
</dbReference>
<dbReference type="FunFam" id="3.40.605.10:FF:000012">
    <property type="entry name" value="NAD-dependent succinate-semialdehyde dehydrogenase"/>
    <property type="match status" value="1"/>
</dbReference>
<evidence type="ECO:0000256" key="2">
    <source>
        <dbReference type="ARBA" id="ARBA00022857"/>
    </source>
</evidence>
<organism evidence="5 6">
    <name type="scientific">Zymobacter palmae</name>
    <dbReference type="NCBI Taxonomy" id="33074"/>
    <lineage>
        <taxon>Bacteria</taxon>
        <taxon>Pseudomonadati</taxon>
        <taxon>Pseudomonadota</taxon>
        <taxon>Gammaproteobacteria</taxon>
        <taxon>Oceanospirillales</taxon>
        <taxon>Halomonadaceae</taxon>
        <taxon>Zymobacter group</taxon>
        <taxon>Zymobacter</taxon>
    </lineage>
</organism>
<proteinExistence type="inferred from homology"/>
<comment type="similarity">
    <text evidence="1">Belongs to the aldehyde dehydrogenase family.</text>
</comment>
<keyword evidence="3" id="KW-0560">Oxidoreductase</keyword>
<keyword evidence="6" id="KW-1185">Reference proteome</keyword>
<dbReference type="SUPFAM" id="SSF53720">
    <property type="entry name" value="ALDH-like"/>
    <property type="match status" value="1"/>
</dbReference>
<dbReference type="FunFam" id="3.40.309.10:FF:000009">
    <property type="entry name" value="Aldehyde dehydrogenase A"/>
    <property type="match status" value="1"/>
</dbReference>
<gene>
    <name evidence="5" type="ORF">ZBT109_1605</name>
</gene>
<feature type="domain" description="Aldehyde dehydrogenase" evidence="4">
    <location>
        <begin position="4"/>
        <end position="454"/>
    </location>
</feature>
<dbReference type="RefSeq" id="WP_027705484.1">
    <property type="nucleotide sequence ID" value="NZ_AP018933.1"/>
</dbReference>
<dbReference type="GO" id="GO:0004777">
    <property type="term" value="F:succinate-semialdehyde dehydrogenase (NAD+) activity"/>
    <property type="evidence" value="ECO:0007669"/>
    <property type="project" value="TreeGrafter"/>
</dbReference>
<evidence type="ECO:0000256" key="3">
    <source>
        <dbReference type="ARBA" id="ARBA00023002"/>
    </source>
</evidence>
<name>A0A348HFG0_9GAMM</name>
<dbReference type="InterPro" id="IPR016162">
    <property type="entry name" value="Ald_DH_N"/>
</dbReference>
<evidence type="ECO:0000313" key="5">
    <source>
        <dbReference type="EMBL" id="BBG30362.1"/>
    </source>
</evidence>
<evidence type="ECO:0000256" key="1">
    <source>
        <dbReference type="ARBA" id="ARBA00009986"/>
    </source>
</evidence>
<dbReference type="InterPro" id="IPR016161">
    <property type="entry name" value="Ald_DH/histidinol_DH"/>
</dbReference>
<dbReference type="PANTHER" id="PTHR43217:SF2">
    <property type="entry name" value="SUCCINATE-SEMIALDEHYDE DEHYDROGENASE [NADP(+)]"/>
    <property type="match status" value="1"/>
</dbReference>
<evidence type="ECO:0000259" key="4">
    <source>
        <dbReference type="Pfam" id="PF00171"/>
    </source>
</evidence>
<sequence length="463" mass="50714">MAYVTINPFTGETVAEFPETTDQDVALALDSAQEAFESWRERSVAERVQVLARAARLLREREEPYAHLITLEMGKLAREARAEIDLSARIIDYYVTHAERLLAPQPLPVTQASQGKPVLYQEPLGVLLAIEPWNFPFYQIARILAPQLAVGNTIVLKHASNVPQCALAFEKLMEDAGAPEGVYQNLFATREQLQTLIEDPRIQGVALTGSERAGSVVAEMAGKALKKSTLELGGSDAFIVLDDAPLDKTVAWAVKGRHTNAGQVCSASKRLVIADSLYDRFVEAYSKAVSELKAGDPEQSGTSLAPLSSQEALDRLEKQVSDAVAHGAKVAELGLKVPSQGFFAQPRLLENVTPDNPAYRWEFFGPVTQLYRAKDDEDALRIANDSPFGLGGSVFSADSERAQRVARRFSTGMVHINHPTVTHADLPFGGIRRSGYGRELTELGLKEFVNFKLVNEVDIDADL</sequence>
<dbReference type="InterPro" id="IPR016163">
    <property type="entry name" value="Ald_DH_C"/>
</dbReference>
<dbReference type="InterPro" id="IPR015590">
    <property type="entry name" value="Aldehyde_DH_dom"/>
</dbReference>
<dbReference type="Gene3D" id="3.40.309.10">
    <property type="entry name" value="Aldehyde Dehydrogenase, Chain A, domain 2"/>
    <property type="match status" value="1"/>
</dbReference>
<reference evidence="5 6" key="1">
    <citation type="submission" date="2018-09" db="EMBL/GenBank/DDBJ databases">
        <title>Zymobacter palmae IAM14233 (=T109) whole genome analysis.</title>
        <authorList>
            <person name="Yanase H."/>
        </authorList>
    </citation>
    <scope>NUCLEOTIDE SEQUENCE [LARGE SCALE GENOMIC DNA]</scope>
    <source>
        <strain evidence="5 6">IAM14233</strain>
    </source>
</reference>
<dbReference type="KEGG" id="zpl:ZBT109_1605"/>
<dbReference type="GO" id="GO:0004030">
    <property type="term" value="F:aldehyde dehydrogenase [NAD(P)+] activity"/>
    <property type="evidence" value="ECO:0007669"/>
    <property type="project" value="InterPro"/>
</dbReference>
<dbReference type="PANTHER" id="PTHR43217">
    <property type="entry name" value="SUCCINATE SEMIALDEHYDE DEHYDROGENASE [NAD(P)+] SAD"/>
    <property type="match status" value="1"/>
</dbReference>
<keyword evidence="2" id="KW-0521">NADP</keyword>